<keyword evidence="6 10" id="KW-0548">Nucleotidyltransferase</keyword>
<evidence type="ECO:0000256" key="8">
    <source>
        <dbReference type="ARBA" id="ARBA00022842"/>
    </source>
</evidence>
<dbReference type="CDD" id="cd02538">
    <property type="entry name" value="G1P_TT_short"/>
    <property type="match status" value="1"/>
</dbReference>
<evidence type="ECO:0000256" key="2">
    <source>
        <dbReference type="ARBA" id="ARBA00010480"/>
    </source>
</evidence>
<keyword evidence="7 10" id="KW-0479">Metal-binding</keyword>
<dbReference type="GO" id="GO:0008879">
    <property type="term" value="F:glucose-1-phosphate thymidylyltransferase activity"/>
    <property type="evidence" value="ECO:0007669"/>
    <property type="project" value="UniProtKB-EC"/>
</dbReference>
<evidence type="ECO:0000256" key="9">
    <source>
        <dbReference type="ARBA" id="ARBA00049336"/>
    </source>
</evidence>
<keyword evidence="14" id="KW-1185">Reference proteome</keyword>
<organism evidence="13 14">
    <name type="scientific">Actinacidiphila acidipaludis</name>
    <dbReference type="NCBI Taxonomy" id="2873382"/>
    <lineage>
        <taxon>Bacteria</taxon>
        <taxon>Bacillati</taxon>
        <taxon>Actinomycetota</taxon>
        <taxon>Actinomycetes</taxon>
        <taxon>Kitasatosporales</taxon>
        <taxon>Streptomycetaceae</taxon>
        <taxon>Actinacidiphila</taxon>
    </lineage>
</organism>
<evidence type="ECO:0000256" key="11">
    <source>
        <dbReference type="SAM" id="MobiDB-lite"/>
    </source>
</evidence>
<gene>
    <name evidence="13" type="primary">rfbA</name>
    <name evidence="13" type="ORF">K7862_20850</name>
</gene>
<keyword evidence="8 10" id="KW-0460">Magnesium</keyword>
<evidence type="ECO:0000256" key="1">
    <source>
        <dbReference type="ARBA" id="ARBA00001946"/>
    </source>
</evidence>
<comment type="catalytic activity">
    <reaction evidence="9 10">
        <text>dTTP + alpha-D-glucose 1-phosphate + H(+) = dTDP-alpha-D-glucose + diphosphate</text>
        <dbReference type="Rhea" id="RHEA:15225"/>
        <dbReference type="ChEBI" id="CHEBI:15378"/>
        <dbReference type="ChEBI" id="CHEBI:33019"/>
        <dbReference type="ChEBI" id="CHEBI:37568"/>
        <dbReference type="ChEBI" id="CHEBI:57477"/>
        <dbReference type="ChEBI" id="CHEBI:58601"/>
        <dbReference type="EC" id="2.7.7.24"/>
    </reaction>
</comment>
<dbReference type="SUPFAM" id="SSF53448">
    <property type="entry name" value="Nucleotide-diphospho-sugar transferases"/>
    <property type="match status" value="1"/>
</dbReference>
<dbReference type="NCBIfam" id="TIGR01207">
    <property type="entry name" value="rmlA"/>
    <property type="match status" value="1"/>
</dbReference>
<dbReference type="InterPro" id="IPR005907">
    <property type="entry name" value="G1P_thy_trans_s"/>
</dbReference>
<evidence type="ECO:0000256" key="6">
    <source>
        <dbReference type="ARBA" id="ARBA00022695"/>
    </source>
</evidence>
<keyword evidence="5 10" id="KW-0808">Transferase</keyword>
<dbReference type="Pfam" id="PF00483">
    <property type="entry name" value="NTP_transferase"/>
    <property type="match status" value="1"/>
</dbReference>
<dbReference type="PANTHER" id="PTHR43532">
    <property type="entry name" value="GLUCOSE-1-PHOSPHATE THYMIDYLYLTRANSFERASE"/>
    <property type="match status" value="1"/>
</dbReference>
<comment type="cofactor">
    <cofactor evidence="1">
        <name>Mg(2+)</name>
        <dbReference type="ChEBI" id="CHEBI:18420"/>
    </cofactor>
</comment>
<evidence type="ECO:0000256" key="3">
    <source>
        <dbReference type="ARBA" id="ARBA00012461"/>
    </source>
</evidence>
<dbReference type="InterPro" id="IPR029044">
    <property type="entry name" value="Nucleotide-diphossugar_trans"/>
</dbReference>
<dbReference type="RefSeq" id="WP_222964710.1">
    <property type="nucleotide sequence ID" value="NZ_JAINZZ010000026.1"/>
</dbReference>
<feature type="region of interest" description="Disordered" evidence="11">
    <location>
        <begin position="292"/>
        <end position="324"/>
    </location>
</feature>
<feature type="domain" description="Nucleotidyl transferase" evidence="12">
    <location>
        <begin position="3"/>
        <end position="235"/>
    </location>
</feature>
<sequence length="324" mass="35713">MRGIVLAGGTGSRLWPITKAVSKQLMPVFDKPMVYYPLTTLVTAGIRDILIITTPDDRPQFERLLGDGSQFGLRFRFAVQEHPAGIAEAFVIGEEFIGGDPVALVLGDNIFHGDGLGRQLRGWTDPDGGVVFAHAVADPAAYGVVEFDRHGRALSIEEKPARPRSRYAVPGLYFYDAEVVAIARKLTPSARGELEISHVNQEYLERGRLTVSVLDRGTVWLDTGTFQSLVQASEYVRVVEERQGFKIGCIEEAAWLAGFIDDTRLAELAEPLLKSGYGEYLLELLRQRRSDTGFGHRSGRWEPGAKGTSRPGGRDGRQEAEDAR</sequence>
<dbReference type="EMBL" id="JAINZZ010000026">
    <property type="protein sequence ID" value="MBY8880061.1"/>
    <property type="molecule type" value="Genomic_DNA"/>
</dbReference>
<protein>
    <recommendedName>
        <fullName evidence="4 10">Glucose-1-phosphate thymidylyltransferase</fullName>
        <ecNumber evidence="3 10">2.7.7.24</ecNumber>
    </recommendedName>
</protein>
<name>A0ABS7QA83_9ACTN</name>
<evidence type="ECO:0000256" key="4">
    <source>
        <dbReference type="ARBA" id="ARBA00017654"/>
    </source>
</evidence>
<comment type="similarity">
    <text evidence="2 10">Belongs to the glucose-1-phosphate thymidylyltransferase family.</text>
</comment>
<proteinExistence type="inferred from homology"/>
<comment type="function">
    <text evidence="10">Catalyzes the formation of dTDP-glucose, from dTTP and glucose 1-phosphate, as well as its pyrophosphorolysis.</text>
</comment>
<accession>A0ABS7QA83</accession>
<dbReference type="PANTHER" id="PTHR43532:SF1">
    <property type="entry name" value="GLUCOSE-1-PHOSPHATE THYMIDYLYLTRANSFERASE 1"/>
    <property type="match status" value="1"/>
</dbReference>
<evidence type="ECO:0000256" key="7">
    <source>
        <dbReference type="ARBA" id="ARBA00022723"/>
    </source>
</evidence>
<dbReference type="InterPro" id="IPR005835">
    <property type="entry name" value="NTP_transferase_dom"/>
</dbReference>
<dbReference type="Gene3D" id="3.90.550.10">
    <property type="entry name" value="Spore Coat Polysaccharide Biosynthesis Protein SpsA, Chain A"/>
    <property type="match status" value="1"/>
</dbReference>
<evidence type="ECO:0000259" key="12">
    <source>
        <dbReference type="Pfam" id="PF00483"/>
    </source>
</evidence>
<evidence type="ECO:0000256" key="5">
    <source>
        <dbReference type="ARBA" id="ARBA00022679"/>
    </source>
</evidence>
<feature type="compositionally biased region" description="Basic and acidic residues" evidence="11">
    <location>
        <begin position="312"/>
        <end position="324"/>
    </location>
</feature>
<dbReference type="EC" id="2.7.7.24" evidence="3 10"/>
<evidence type="ECO:0000313" key="13">
    <source>
        <dbReference type="EMBL" id="MBY8880061.1"/>
    </source>
</evidence>
<comment type="caution">
    <text evidence="13">The sequence shown here is derived from an EMBL/GenBank/DDBJ whole genome shotgun (WGS) entry which is preliminary data.</text>
</comment>
<reference evidence="13 14" key="1">
    <citation type="submission" date="2021-08" db="EMBL/GenBank/DDBJ databases">
        <title>WGS of actinomycetes from Thailand.</title>
        <authorList>
            <person name="Thawai C."/>
        </authorList>
    </citation>
    <scope>NUCLEOTIDE SEQUENCE [LARGE SCALE GENOMIC DNA]</scope>
    <source>
        <strain evidence="13 14">PLK6-54</strain>
    </source>
</reference>
<evidence type="ECO:0000256" key="10">
    <source>
        <dbReference type="RuleBase" id="RU003706"/>
    </source>
</evidence>
<evidence type="ECO:0000313" key="14">
    <source>
        <dbReference type="Proteomes" id="UP000778578"/>
    </source>
</evidence>
<dbReference type="Proteomes" id="UP000778578">
    <property type="component" value="Unassembled WGS sequence"/>
</dbReference>